<evidence type="ECO:0000259" key="2">
    <source>
        <dbReference type="Pfam" id="PF13400"/>
    </source>
</evidence>
<protein>
    <submittedName>
        <fullName evidence="3">Flp pilus assembly protein TadG</fullName>
    </submittedName>
</protein>
<sequence>MRSAAAALLADSSGNIAITFALLAVPLIGAVGISIDYARAYNIRTQLQTRLDAALLNAVGDIDSGNIAALQAKVQSWMQANSYGELQSFTLGDLSLDPATMMINATASTTVPTSIAGIFGVNSLDITVNSSVQGPTKQYLNVYFALDKSASMLLAATKAGQDQMYASDAKCAFACHSGDGTTYTYKGATYKNAYLLARAMGVQLRTDVALEAVGDVLDLIDSADPKHERIRNGLYLLGQTAKQVSTPGFSTDASRKLLKDDTSGTTSATSDSQSYFDWSLPALGKIVGSAGDGNSSSTPKKLVLMITDGVQSERPWVWNVTWANRMPTSADQLQTVITPLNPDWCADMKSQGVSIGVVYTTYLPIPQDFGYMATLNKTMASSSFVSVWRGKLAGGAGSMKRVDYIPTALSQCASSPDLFVSANTPDEIVGGLTKIFKNYMLKVRLTS</sequence>
<evidence type="ECO:0000313" key="4">
    <source>
        <dbReference type="Proteomes" id="UP001235269"/>
    </source>
</evidence>
<organism evidence="3 4">
    <name type="scientific">Rhizobium paknamense</name>
    <dbReference type="NCBI Taxonomy" id="1206817"/>
    <lineage>
        <taxon>Bacteria</taxon>
        <taxon>Pseudomonadati</taxon>
        <taxon>Pseudomonadota</taxon>
        <taxon>Alphaproteobacteria</taxon>
        <taxon>Hyphomicrobiales</taxon>
        <taxon>Rhizobiaceae</taxon>
        <taxon>Rhizobium/Agrobacterium group</taxon>
        <taxon>Rhizobium</taxon>
    </lineage>
</organism>
<keyword evidence="1" id="KW-1133">Transmembrane helix</keyword>
<feature type="domain" description="Putative Flp pilus-assembly TadG-like N-terminal" evidence="2">
    <location>
        <begin position="14"/>
        <end position="57"/>
    </location>
</feature>
<keyword evidence="1" id="KW-0812">Transmembrane</keyword>
<evidence type="ECO:0000256" key="1">
    <source>
        <dbReference type="SAM" id="Phobius"/>
    </source>
</evidence>
<keyword evidence="1" id="KW-0472">Membrane</keyword>
<dbReference type="InterPro" id="IPR028087">
    <property type="entry name" value="Tad_N"/>
</dbReference>
<dbReference type="Pfam" id="PF13400">
    <property type="entry name" value="Tad"/>
    <property type="match status" value="1"/>
</dbReference>
<comment type="caution">
    <text evidence="3">The sequence shown here is derived from an EMBL/GenBank/DDBJ whole genome shotgun (WGS) entry which is preliminary data.</text>
</comment>
<name>A0ABU0ICF1_9HYPH</name>
<reference evidence="3 4" key="1">
    <citation type="submission" date="2023-07" db="EMBL/GenBank/DDBJ databases">
        <title>Genomic Encyclopedia of Type Strains, Phase IV (KMG-IV): sequencing the most valuable type-strain genomes for metagenomic binning, comparative biology and taxonomic classification.</title>
        <authorList>
            <person name="Goeker M."/>
        </authorList>
    </citation>
    <scope>NUCLEOTIDE SEQUENCE [LARGE SCALE GENOMIC DNA]</scope>
    <source>
        <strain evidence="3 4">DSM 100301</strain>
    </source>
</reference>
<dbReference type="EMBL" id="JAUSWH010000003">
    <property type="protein sequence ID" value="MDQ0455135.1"/>
    <property type="molecule type" value="Genomic_DNA"/>
</dbReference>
<dbReference type="Proteomes" id="UP001235269">
    <property type="component" value="Unassembled WGS sequence"/>
</dbReference>
<dbReference type="RefSeq" id="WP_307157323.1">
    <property type="nucleotide sequence ID" value="NZ_JAUSWH010000003.1"/>
</dbReference>
<feature type="transmembrane region" description="Helical" evidence="1">
    <location>
        <begin position="16"/>
        <end position="38"/>
    </location>
</feature>
<accession>A0ABU0ICF1</accession>
<keyword evidence="4" id="KW-1185">Reference proteome</keyword>
<evidence type="ECO:0000313" key="3">
    <source>
        <dbReference type="EMBL" id="MDQ0455135.1"/>
    </source>
</evidence>
<proteinExistence type="predicted"/>
<gene>
    <name evidence="3" type="ORF">QO005_001465</name>
</gene>